<dbReference type="SUPFAM" id="SSF53271">
    <property type="entry name" value="PRTase-like"/>
    <property type="match status" value="1"/>
</dbReference>
<keyword evidence="4" id="KW-0545">Nucleotide biosynthesis</keyword>
<comment type="catalytic activity">
    <reaction evidence="9">
        <text>D-ribose 5-phosphate + ATP = 5-phospho-alpha-D-ribose 1-diphosphate + AMP + H(+)</text>
        <dbReference type="Rhea" id="RHEA:15609"/>
        <dbReference type="ChEBI" id="CHEBI:15378"/>
        <dbReference type="ChEBI" id="CHEBI:30616"/>
        <dbReference type="ChEBI" id="CHEBI:58017"/>
        <dbReference type="ChEBI" id="CHEBI:78346"/>
        <dbReference type="ChEBI" id="CHEBI:456215"/>
        <dbReference type="EC" id="2.7.6.1"/>
    </reaction>
</comment>
<evidence type="ECO:0000256" key="3">
    <source>
        <dbReference type="ARBA" id="ARBA00022723"/>
    </source>
</evidence>
<keyword evidence="6" id="KW-0418">Kinase</keyword>
<dbReference type="InterPro" id="IPR000842">
    <property type="entry name" value="PRib_PP_synth_CS"/>
</dbReference>
<organism evidence="11 12">
    <name type="scientific">Candidatus Magasanikbacteria bacterium RIFCSPHIGHO2_02_FULL_51_14</name>
    <dbReference type="NCBI Taxonomy" id="1798683"/>
    <lineage>
        <taxon>Bacteria</taxon>
        <taxon>Candidatus Magasanikiibacteriota</taxon>
    </lineage>
</organism>
<dbReference type="STRING" id="1798683.A3C90_00585"/>
<reference evidence="11 12" key="1">
    <citation type="journal article" date="2016" name="Nat. Commun.">
        <title>Thousands of microbial genomes shed light on interconnected biogeochemical processes in an aquifer system.</title>
        <authorList>
            <person name="Anantharaman K."/>
            <person name="Brown C.T."/>
            <person name="Hug L.A."/>
            <person name="Sharon I."/>
            <person name="Castelle C.J."/>
            <person name="Probst A.J."/>
            <person name="Thomas B.C."/>
            <person name="Singh A."/>
            <person name="Wilkins M.J."/>
            <person name="Karaoz U."/>
            <person name="Brodie E.L."/>
            <person name="Williams K.H."/>
            <person name="Hubbard S.S."/>
            <person name="Banfield J.F."/>
        </authorList>
    </citation>
    <scope>NUCLEOTIDE SEQUENCE [LARGE SCALE GENOMIC DNA]</scope>
</reference>
<dbReference type="Proteomes" id="UP000177457">
    <property type="component" value="Unassembled WGS sequence"/>
</dbReference>
<dbReference type="PROSITE" id="PS00114">
    <property type="entry name" value="PRPP_SYNTHASE"/>
    <property type="match status" value="1"/>
</dbReference>
<sequence length="313" mass="34055">MTLRIIGGSSHTQFTSAVCTHLGIKETPTTSKVFDNDNRFVTVEDAVRGDDVYIIATQARPVDAHLMELYMLLRAVKIASATRVTAVLPYLPYSRSDKRDLPRVTVTARLIADLIETAGANHVLVADLHAPQIQGFFSIPCDVLYAAPEIVVYLKKNWNLKDYALVGGDAGAAKLLKLYADGLKLPVAIMDKRRDPNTGAVSVKGVIGDVRGKKALIIDDETQTGSTLIKDAEFLLKRGGAVSVDACVIHPALGPSAAKNLNKSPIKRFVTTDTIPTEGHNLRDHEIVSMTKKFADCIGRMHENKSIKSLNDL</sequence>
<dbReference type="SMART" id="SM01400">
    <property type="entry name" value="Pribosyltran_N"/>
    <property type="match status" value="1"/>
</dbReference>
<dbReference type="PANTHER" id="PTHR10210">
    <property type="entry name" value="RIBOSE-PHOSPHATE DIPHOSPHOKINASE FAMILY MEMBER"/>
    <property type="match status" value="1"/>
</dbReference>
<dbReference type="NCBIfam" id="TIGR01251">
    <property type="entry name" value="ribP_PPkin"/>
    <property type="match status" value="1"/>
</dbReference>
<dbReference type="Pfam" id="PF14572">
    <property type="entry name" value="Pribosyl_synth"/>
    <property type="match status" value="1"/>
</dbReference>
<keyword evidence="3" id="KW-0479">Metal-binding</keyword>
<keyword evidence="5" id="KW-0547">Nucleotide-binding</keyword>
<dbReference type="InterPro" id="IPR000836">
    <property type="entry name" value="PRTase_dom"/>
</dbReference>
<dbReference type="GO" id="GO:0006164">
    <property type="term" value="P:purine nucleotide biosynthetic process"/>
    <property type="evidence" value="ECO:0007669"/>
    <property type="project" value="TreeGrafter"/>
</dbReference>
<dbReference type="GO" id="GO:0000287">
    <property type="term" value="F:magnesium ion binding"/>
    <property type="evidence" value="ECO:0007669"/>
    <property type="project" value="InterPro"/>
</dbReference>
<evidence type="ECO:0000256" key="9">
    <source>
        <dbReference type="ARBA" id="ARBA00049535"/>
    </source>
</evidence>
<evidence type="ECO:0000313" key="12">
    <source>
        <dbReference type="Proteomes" id="UP000177457"/>
    </source>
</evidence>
<comment type="caution">
    <text evidence="11">The sequence shown here is derived from an EMBL/GenBank/DDBJ whole genome shotgun (WGS) entry which is preliminary data.</text>
</comment>
<dbReference type="EMBL" id="MFQE01000036">
    <property type="protein sequence ID" value="OGH71102.1"/>
    <property type="molecule type" value="Genomic_DNA"/>
</dbReference>
<keyword evidence="7" id="KW-0067">ATP-binding</keyword>
<dbReference type="GO" id="GO:0005737">
    <property type="term" value="C:cytoplasm"/>
    <property type="evidence" value="ECO:0007669"/>
    <property type="project" value="TreeGrafter"/>
</dbReference>
<dbReference type="EC" id="2.7.6.1" evidence="1"/>
<dbReference type="GO" id="GO:0002189">
    <property type="term" value="C:ribose phosphate diphosphokinase complex"/>
    <property type="evidence" value="ECO:0007669"/>
    <property type="project" value="TreeGrafter"/>
</dbReference>
<evidence type="ECO:0000256" key="8">
    <source>
        <dbReference type="ARBA" id="ARBA00022842"/>
    </source>
</evidence>
<dbReference type="Pfam" id="PF13793">
    <property type="entry name" value="Pribosyltran_N"/>
    <property type="match status" value="1"/>
</dbReference>
<dbReference type="InterPro" id="IPR005946">
    <property type="entry name" value="Rib-P_diPkinase"/>
</dbReference>
<dbReference type="GO" id="GO:0005524">
    <property type="term" value="F:ATP binding"/>
    <property type="evidence" value="ECO:0007669"/>
    <property type="project" value="UniProtKB-KW"/>
</dbReference>
<dbReference type="CDD" id="cd06223">
    <property type="entry name" value="PRTases_typeI"/>
    <property type="match status" value="1"/>
</dbReference>
<accession>A0A1F6MHH4</accession>
<name>A0A1F6MHH4_9BACT</name>
<dbReference type="PANTHER" id="PTHR10210:SF32">
    <property type="entry name" value="RIBOSE-PHOSPHATE PYROPHOSPHOKINASE 2"/>
    <property type="match status" value="1"/>
</dbReference>
<keyword evidence="2" id="KW-0808">Transferase</keyword>
<protein>
    <recommendedName>
        <fullName evidence="1">ribose-phosphate diphosphokinase</fullName>
        <ecNumber evidence="1">2.7.6.1</ecNumber>
    </recommendedName>
</protein>
<dbReference type="FunFam" id="3.40.50.2020:FF:000007">
    <property type="entry name" value="Ribose-phosphate pyrophosphokinase"/>
    <property type="match status" value="1"/>
</dbReference>
<evidence type="ECO:0000259" key="10">
    <source>
        <dbReference type="Pfam" id="PF13793"/>
    </source>
</evidence>
<evidence type="ECO:0000313" key="11">
    <source>
        <dbReference type="EMBL" id="OGH71102.1"/>
    </source>
</evidence>
<dbReference type="GO" id="GO:0009156">
    <property type="term" value="P:ribonucleoside monophosphate biosynthetic process"/>
    <property type="evidence" value="ECO:0007669"/>
    <property type="project" value="InterPro"/>
</dbReference>
<evidence type="ECO:0000256" key="4">
    <source>
        <dbReference type="ARBA" id="ARBA00022727"/>
    </source>
</evidence>
<dbReference type="InterPro" id="IPR029099">
    <property type="entry name" value="Pribosyltran_N"/>
</dbReference>
<evidence type="ECO:0000256" key="6">
    <source>
        <dbReference type="ARBA" id="ARBA00022777"/>
    </source>
</evidence>
<dbReference type="AlphaFoldDB" id="A0A1F6MHH4"/>
<evidence type="ECO:0000256" key="2">
    <source>
        <dbReference type="ARBA" id="ARBA00022679"/>
    </source>
</evidence>
<dbReference type="InterPro" id="IPR029057">
    <property type="entry name" value="PRTase-like"/>
</dbReference>
<dbReference type="GO" id="GO:0016301">
    <property type="term" value="F:kinase activity"/>
    <property type="evidence" value="ECO:0007669"/>
    <property type="project" value="UniProtKB-KW"/>
</dbReference>
<gene>
    <name evidence="11" type="ORF">A3C90_00585</name>
</gene>
<evidence type="ECO:0000256" key="1">
    <source>
        <dbReference type="ARBA" id="ARBA00013247"/>
    </source>
</evidence>
<evidence type="ECO:0000256" key="5">
    <source>
        <dbReference type="ARBA" id="ARBA00022741"/>
    </source>
</evidence>
<proteinExistence type="predicted"/>
<feature type="domain" description="Ribose-phosphate pyrophosphokinase N-terminal" evidence="10">
    <location>
        <begin position="4"/>
        <end position="119"/>
    </location>
</feature>
<keyword evidence="8" id="KW-0460">Magnesium</keyword>
<dbReference type="Gene3D" id="3.40.50.2020">
    <property type="match status" value="2"/>
</dbReference>
<dbReference type="GO" id="GO:0006015">
    <property type="term" value="P:5-phosphoribose 1-diphosphate biosynthetic process"/>
    <property type="evidence" value="ECO:0007669"/>
    <property type="project" value="TreeGrafter"/>
</dbReference>
<evidence type="ECO:0000256" key="7">
    <source>
        <dbReference type="ARBA" id="ARBA00022840"/>
    </source>
</evidence>
<dbReference type="GO" id="GO:0004749">
    <property type="term" value="F:ribose phosphate diphosphokinase activity"/>
    <property type="evidence" value="ECO:0007669"/>
    <property type="project" value="UniProtKB-EC"/>
</dbReference>